<evidence type="ECO:0000256" key="1">
    <source>
        <dbReference type="SAM" id="Coils"/>
    </source>
</evidence>
<keyword evidence="3" id="KW-1133">Transmembrane helix</keyword>
<evidence type="ECO:0000313" key="5">
    <source>
        <dbReference type="Proteomes" id="UP000289886"/>
    </source>
</evidence>
<dbReference type="AlphaFoldDB" id="A0A444V6I1"/>
<evidence type="ECO:0000256" key="2">
    <source>
        <dbReference type="SAM" id="MobiDB-lite"/>
    </source>
</evidence>
<name>A0A444V6I1_ACIRT</name>
<organism evidence="4 5">
    <name type="scientific">Acipenser ruthenus</name>
    <name type="common">Sterlet sturgeon</name>
    <dbReference type="NCBI Taxonomy" id="7906"/>
    <lineage>
        <taxon>Eukaryota</taxon>
        <taxon>Metazoa</taxon>
        <taxon>Chordata</taxon>
        <taxon>Craniata</taxon>
        <taxon>Vertebrata</taxon>
        <taxon>Euteleostomi</taxon>
        <taxon>Actinopterygii</taxon>
        <taxon>Chondrostei</taxon>
        <taxon>Acipenseriformes</taxon>
        <taxon>Acipenseridae</taxon>
        <taxon>Acipenser</taxon>
    </lineage>
</organism>
<dbReference type="Proteomes" id="UP000289886">
    <property type="component" value="Unassembled WGS sequence"/>
</dbReference>
<accession>A0A444V6I1</accession>
<keyword evidence="3" id="KW-0472">Membrane</keyword>
<gene>
    <name evidence="4" type="ORF">EOD39_16233</name>
</gene>
<feature type="compositionally biased region" description="Polar residues" evidence="2">
    <location>
        <begin position="7"/>
        <end position="19"/>
    </location>
</feature>
<evidence type="ECO:0000256" key="3">
    <source>
        <dbReference type="SAM" id="Phobius"/>
    </source>
</evidence>
<dbReference type="EMBL" id="SCEB01001949">
    <property type="protein sequence ID" value="RXM95988.1"/>
    <property type="molecule type" value="Genomic_DNA"/>
</dbReference>
<feature type="transmembrane region" description="Helical" evidence="3">
    <location>
        <begin position="223"/>
        <end position="244"/>
    </location>
</feature>
<evidence type="ECO:0000313" key="4">
    <source>
        <dbReference type="EMBL" id="RXM95988.1"/>
    </source>
</evidence>
<keyword evidence="1" id="KW-0175">Coiled coil</keyword>
<comment type="caution">
    <text evidence="4">The sequence shown here is derived from an EMBL/GenBank/DDBJ whole genome shotgun (WGS) entry which is preliminary data.</text>
</comment>
<keyword evidence="3" id="KW-0812">Transmembrane</keyword>
<feature type="coiled-coil region" evidence="1">
    <location>
        <begin position="104"/>
        <end position="169"/>
    </location>
</feature>
<sequence>MEDMSRSEYSQVQSTSEGTSIKEELSADDSTATLERENTEQIEDKPEESPQMEQAYFFKEESASFGEEEFPAIDDKVESLKEELNIKEASWKKEQLSCMYLRFLAEVETLRSKCEKEQAEIENLKHQVQAAKEKNVQLRQIAESGKMDKEALRLEADRWKQDANKIQEEQVKKVFRFLTDFIVFISPIVTVVFCVNVLFLFSMEFRVLDTEPGFYQGFYPKRVFLLPVVATYWTEVQVFIYVFCFL</sequence>
<protein>
    <submittedName>
        <fullName evidence="4">Uncharacterized protein</fullName>
    </submittedName>
</protein>
<feature type="transmembrane region" description="Helical" evidence="3">
    <location>
        <begin position="181"/>
        <end position="203"/>
    </location>
</feature>
<keyword evidence="5" id="KW-1185">Reference proteome</keyword>
<proteinExistence type="predicted"/>
<reference evidence="4 5" key="1">
    <citation type="submission" date="2019-01" db="EMBL/GenBank/DDBJ databases">
        <title>Draft Genome and Complete Hox-Cluster Characterization of the Sterlet Sturgeon (Acipenser ruthenus).</title>
        <authorList>
            <person name="Wei Q."/>
        </authorList>
    </citation>
    <scope>NUCLEOTIDE SEQUENCE [LARGE SCALE GENOMIC DNA]</scope>
    <source>
        <strain evidence="4">WHYD16114868_AA</strain>
        <tissue evidence="4">Blood</tissue>
    </source>
</reference>
<feature type="region of interest" description="Disordered" evidence="2">
    <location>
        <begin position="1"/>
        <end position="53"/>
    </location>
</feature>
<feature type="compositionally biased region" description="Basic and acidic residues" evidence="2">
    <location>
        <begin position="34"/>
        <end position="48"/>
    </location>
</feature>